<keyword evidence="3" id="KW-0804">Transcription</keyword>
<gene>
    <name evidence="8" type="ORF">OOU_Y34scaffold00765g114</name>
</gene>
<feature type="region of interest" description="Disordered" evidence="6">
    <location>
        <begin position="390"/>
        <end position="416"/>
    </location>
</feature>
<feature type="region of interest" description="Disordered" evidence="6">
    <location>
        <begin position="57"/>
        <end position="91"/>
    </location>
</feature>
<feature type="coiled-coil region" evidence="5">
    <location>
        <begin position="581"/>
        <end position="615"/>
    </location>
</feature>
<feature type="compositionally biased region" description="Low complexity" evidence="6">
    <location>
        <begin position="72"/>
        <end position="86"/>
    </location>
</feature>
<organism evidence="8">
    <name type="scientific">Pyricularia oryzae (strain Y34)</name>
    <name type="common">Rice blast fungus</name>
    <name type="synonym">Magnaporthe oryzae</name>
    <dbReference type="NCBI Taxonomy" id="1143189"/>
    <lineage>
        <taxon>Eukaryota</taxon>
        <taxon>Fungi</taxon>
        <taxon>Dikarya</taxon>
        <taxon>Ascomycota</taxon>
        <taxon>Pezizomycotina</taxon>
        <taxon>Sordariomycetes</taxon>
        <taxon>Sordariomycetidae</taxon>
        <taxon>Magnaporthales</taxon>
        <taxon>Pyriculariaceae</taxon>
        <taxon>Pyricularia</taxon>
    </lineage>
</organism>
<feature type="compositionally biased region" description="Basic and acidic residues" evidence="6">
    <location>
        <begin position="272"/>
        <end position="281"/>
    </location>
</feature>
<feature type="compositionally biased region" description="Low complexity" evidence="6">
    <location>
        <begin position="16"/>
        <end position="29"/>
    </location>
</feature>
<dbReference type="InterPro" id="IPR051027">
    <property type="entry name" value="bZIP_transcription_factors"/>
</dbReference>
<comment type="subcellular location">
    <subcellularLocation>
        <location evidence="1">Nucleus</location>
    </subcellularLocation>
</comment>
<accession>A0AA97PHD0</accession>
<dbReference type="InterPro" id="IPR046347">
    <property type="entry name" value="bZIP_sf"/>
</dbReference>
<dbReference type="Proteomes" id="UP000011086">
    <property type="component" value="Unassembled WGS sequence"/>
</dbReference>
<evidence type="ECO:0000256" key="6">
    <source>
        <dbReference type="SAM" id="MobiDB-lite"/>
    </source>
</evidence>
<dbReference type="PANTHER" id="PTHR19304">
    <property type="entry name" value="CYCLIC-AMP RESPONSE ELEMENT BINDING PROTEIN"/>
    <property type="match status" value="1"/>
</dbReference>
<feature type="compositionally biased region" description="Basic and acidic residues" evidence="6">
    <location>
        <begin position="1"/>
        <end position="12"/>
    </location>
</feature>
<feature type="region of interest" description="Disordered" evidence="6">
    <location>
        <begin position="1"/>
        <end position="35"/>
    </location>
</feature>
<dbReference type="AlphaFoldDB" id="A0AA97PHD0"/>
<dbReference type="PROSITE" id="PS50217">
    <property type="entry name" value="BZIP"/>
    <property type="match status" value="1"/>
</dbReference>
<feature type="region of interest" description="Disordered" evidence="6">
    <location>
        <begin position="270"/>
        <end position="324"/>
    </location>
</feature>
<evidence type="ECO:0000256" key="5">
    <source>
        <dbReference type="SAM" id="Coils"/>
    </source>
</evidence>
<feature type="compositionally biased region" description="Low complexity" evidence="6">
    <location>
        <begin position="187"/>
        <end position="201"/>
    </location>
</feature>
<evidence type="ECO:0000256" key="3">
    <source>
        <dbReference type="ARBA" id="ARBA00023163"/>
    </source>
</evidence>
<feature type="region of interest" description="Disordered" evidence="6">
    <location>
        <begin position="177"/>
        <end position="257"/>
    </location>
</feature>
<proteinExistence type="predicted"/>
<evidence type="ECO:0000313" key="8">
    <source>
        <dbReference type="EMBL" id="ELQ34568.1"/>
    </source>
</evidence>
<evidence type="ECO:0000256" key="4">
    <source>
        <dbReference type="ARBA" id="ARBA00023242"/>
    </source>
</evidence>
<feature type="compositionally biased region" description="Polar residues" evidence="6">
    <location>
        <begin position="391"/>
        <end position="402"/>
    </location>
</feature>
<dbReference type="InterPro" id="IPR004827">
    <property type="entry name" value="bZIP"/>
</dbReference>
<keyword evidence="2" id="KW-0805">Transcription regulation</keyword>
<evidence type="ECO:0000259" key="7">
    <source>
        <dbReference type="PROSITE" id="PS50217"/>
    </source>
</evidence>
<dbReference type="FunFam" id="1.20.5.170:FF:000031">
    <property type="entry name" value="BZIP transcription factor (MeaB)"/>
    <property type="match status" value="1"/>
</dbReference>
<feature type="compositionally biased region" description="Low complexity" evidence="6">
    <location>
        <begin position="212"/>
        <end position="244"/>
    </location>
</feature>
<dbReference type="SMART" id="SM00338">
    <property type="entry name" value="BRLZ"/>
    <property type="match status" value="1"/>
</dbReference>
<dbReference type="Pfam" id="PF00170">
    <property type="entry name" value="bZIP_1"/>
    <property type="match status" value="1"/>
</dbReference>
<dbReference type="SUPFAM" id="SSF57959">
    <property type="entry name" value="Leucine zipper domain"/>
    <property type="match status" value="1"/>
</dbReference>
<name>A0AA97PHD0_PYRO3</name>
<dbReference type="CDD" id="cd14810">
    <property type="entry name" value="bZIP_u1"/>
    <property type="match status" value="1"/>
</dbReference>
<feature type="compositionally biased region" description="Basic and acidic residues" evidence="6">
    <location>
        <begin position="303"/>
        <end position="320"/>
    </location>
</feature>
<dbReference type="EMBL" id="JH793246">
    <property type="protein sequence ID" value="ELQ34568.1"/>
    <property type="molecule type" value="Genomic_DNA"/>
</dbReference>
<feature type="domain" description="BZIP" evidence="7">
    <location>
        <begin position="313"/>
        <end position="376"/>
    </location>
</feature>
<dbReference type="SMR" id="A0AA97PHD0"/>
<dbReference type="GO" id="GO:0003700">
    <property type="term" value="F:DNA-binding transcription factor activity"/>
    <property type="evidence" value="ECO:0007669"/>
    <property type="project" value="InterPro"/>
</dbReference>
<keyword evidence="5" id="KW-0175">Coiled coil</keyword>
<sequence length="616" mass="68304">MSRSTIKQELDYGSRSMSRAPSNHSPSSSQGGMTDSLAVDTFIDMNAFNDGMSYQSPSLSPAATTKASFSRPTPTTTTPISMMSTSQPLSGPSHDYDMYKQQTGIVPGALANTLAVNENNAQVAGGYNPFNIDEYFGMSMGNTESSFDFNTSPSLHTDMEMEFDPSADNGFLFGTTVNPSAIGGQEPSSVPSPSILSSTTSNVGRVWPGMHQQQAAIAKAQSQQRQQQEAQMLHQRQQSQSQSPKHQRSKSGQPSDPLVEQKISQLLQSMRAKPDGQDSQEHSPVLQHPRSKKEEEDMDEDERLLASEEGKKLTSKERRQLRNKVSARAFRSRRKEYITQLESEIANKVTENGDLRTQNRALMEENKRLQDLTRMLLSSPSFSDFLDRLSTNPASVPQTSAPAPQVEQRQEARQLPKDVNPYAAQQQRQQIGMAMIPEQNMDFSMLTLDTDTSGFNFQPQVYAVLETPEIILPPSVDTAALSGKESNFIGQHFDSEDDKVEVSSIIRHELTEEEKLEAPATPVIVDHEFDDDPMFALYNDSPVSAESTEPLDTNLDDLVEVDIFGGIETDKALARYELVDAADEEKQAVLAELRYARLTARLDAMMEQLESLNFMS</sequence>
<keyword evidence="4" id="KW-0539">Nucleus</keyword>
<dbReference type="GO" id="GO:0005634">
    <property type="term" value="C:nucleus"/>
    <property type="evidence" value="ECO:0007669"/>
    <property type="project" value="UniProtKB-SubCell"/>
</dbReference>
<reference evidence="8" key="1">
    <citation type="journal article" date="2012" name="PLoS Genet.">
        <title>Comparative analysis of the genomes of two field isolates of the rice blast fungus Magnaporthe oryzae.</title>
        <authorList>
            <person name="Xue M."/>
            <person name="Yang J."/>
            <person name="Li Z."/>
            <person name="Hu S."/>
            <person name="Yao N."/>
            <person name="Dean R.A."/>
            <person name="Zhao W."/>
            <person name="Shen M."/>
            <person name="Zhang H."/>
            <person name="Li C."/>
            <person name="Liu L."/>
            <person name="Cao L."/>
            <person name="Xu X."/>
            <person name="Xing Y."/>
            <person name="Hsiang T."/>
            <person name="Zhang Z."/>
            <person name="Xu J.R."/>
            <person name="Peng Y.L."/>
        </authorList>
    </citation>
    <scope>NUCLEOTIDE SEQUENCE</scope>
    <source>
        <strain evidence="8">Y34</strain>
    </source>
</reference>
<protein>
    <recommendedName>
        <fullName evidence="7">BZIP domain-containing protein</fullName>
    </recommendedName>
</protein>
<dbReference type="Gene3D" id="1.20.5.170">
    <property type="match status" value="1"/>
</dbReference>
<feature type="compositionally biased region" description="Polar residues" evidence="6">
    <location>
        <begin position="57"/>
        <end position="71"/>
    </location>
</feature>
<evidence type="ECO:0000256" key="1">
    <source>
        <dbReference type="ARBA" id="ARBA00004123"/>
    </source>
</evidence>
<evidence type="ECO:0000256" key="2">
    <source>
        <dbReference type="ARBA" id="ARBA00023015"/>
    </source>
</evidence>